<feature type="compositionally biased region" description="Basic and acidic residues" evidence="8">
    <location>
        <begin position="1168"/>
        <end position="1180"/>
    </location>
</feature>
<evidence type="ECO:0000256" key="8">
    <source>
        <dbReference type="SAM" id="MobiDB-lite"/>
    </source>
</evidence>
<feature type="region of interest" description="Disordered" evidence="8">
    <location>
        <begin position="526"/>
        <end position="660"/>
    </location>
</feature>
<dbReference type="Pfam" id="PF05182">
    <property type="entry name" value="Fip1"/>
    <property type="match status" value="1"/>
</dbReference>
<dbReference type="Proteomes" id="UP001165090">
    <property type="component" value="Unassembled WGS sequence"/>
</dbReference>
<evidence type="ECO:0000313" key="10">
    <source>
        <dbReference type="EMBL" id="GLI66885.1"/>
    </source>
</evidence>
<evidence type="ECO:0000256" key="2">
    <source>
        <dbReference type="ARBA" id="ARBA00006164"/>
    </source>
</evidence>
<dbReference type="InterPro" id="IPR007854">
    <property type="entry name" value="Fip1_dom"/>
</dbReference>
<dbReference type="EMBL" id="BSDZ01000045">
    <property type="protein sequence ID" value="GLI66885.1"/>
    <property type="molecule type" value="Genomic_DNA"/>
</dbReference>
<gene>
    <name evidence="10" type="ORF">VaNZ11_010868</name>
</gene>
<feature type="compositionally biased region" description="Pro residues" evidence="8">
    <location>
        <begin position="249"/>
        <end position="293"/>
    </location>
</feature>
<name>A0ABQ5SAD3_9CHLO</name>
<evidence type="ECO:0000256" key="6">
    <source>
        <dbReference type="ARBA" id="ARBA00023187"/>
    </source>
</evidence>
<keyword evidence="6" id="KW-0508">mRNA splicing</keyword>
<feature type="region of interest" description="Disordered" evidence="8">
    <location>
        <begin position="891"/>
        <end position="922"/>
    </location>
</feature>
<comment type="subcellular location">
    <subcellularLocation>
        <location evidence="1">Nucleus</location>
    </subcellularLocation>
</comment>
<feature type="region of interest" description="Disordered" evidence="8">
    <location>
        <begin position="730"/>
        <end position="763"/>
    </location>
</feature>
<dbReference type="PANTHER" id="PTHR23142">
    <property type="entry name" value="PRE-MRNA-SPLICING FACTOR 38A-RELATED"/>
    <property type="match status" value="1"/>
</dbReference>
<evidence type="ECO:0000256" key="4">
    <source>
        <dbReference type="ARBA" id="ARBA00022664"/>
    </source>
</evidence>
<feature type="region of interest" description="Disordered" evidence="8">
    <location>
        <begin position="1033"/>
        <end position="1056"/>
    </location>
</feature>
<organism evidence="10 11">
    <name type="scientific">Volvox africanus</name>
    <dbReference type="NCBI Taxonomy" id="51714"/>
    <lineage>
        <taxon>Eukaryota</taxon>
        <taxon>Viridiplantae</taxon>
        <taxon>Chlorophyta</taxon>
        <taxon>core chlorophytes</taxon>
        <taxon>Chlorophyceae</taxon>
        <taxon>CS clade</taxon>
        <taxon>Chlamydomonadales</taxon>
        <taxon>Volvocaceae</taxon>
        <taxon>Volvox</taxon>
    </lineage>
</organism>
<feature type="compositionally biased region" description="Low complexity" evidence="8">
    <location>
        <begin position="536"/>
        <end position="552"/>
    </location>
</feature>
<evidence type="ECO:0000256" key="7">
    <source>
        <dbReference type="ARBA" id="ARBA00023242"/>
    </source>
</evidence>
<feature type="region of interest" description="Disordered" evidence="8">
    <location>
        <begin position="198"/>
        <end position="293"/>
    </location>
</feature>
<feature type="compositionally biased region" description="Pro residues" evidence="8">
    <location>
        <begin position="747"/>
        <end position="760"/>
    </location>
</feature>
<feature type="compositionally biased region" description="Gly residues" evidence="8">
    <location>
        <begin position="574"/>
        <end position="594"/>
    </location>
</feature>
<feature type="region of interest" description="Disordered" evidence="8">
    <location>
        <begin position="453"/>
        <end position="489"/>
    </location>
</feature>
<feature type="compositionally biased region" description="Basic residues" evidence="8">
    <location>
        <begin position="1181"/>
        <end position="1196"/>
    </location>
</feature>
<feature type="compositionally biased region" description="Basic and acidic residues" evidence="8">
    <location>
        <begin position="1257"/>
        <end position="1274"/>
    </location>
</feature>
<dbReference type="InterPro" id="IPR005037">
    <property type="entry name" value="PRP38"/>
</dbReference>
<keyword evidence="11" id="KW-1185">Reference proteome</keyword>
<keyword evidence="7" id="KW-0539">Nucleus</keyword>
<evidence type="ECO:0000256" key="5">
    <source>
        <dbReference type="ARBA" id="ARBA00022728"/>
    </source>
</evidence>
<feature type="compositionally biased region" description="Basic and acidic residues" evidence="8">
    <location>
        <begin position="1197"/>
        <end position="1249"/>
    </location>
</feature>
<feature type="region of interest" description="Disordered" evidence="8">
    <location>
        <begin position="85"/>
        <end position="161"/>
    </location>
</feature>
<comment type="similarity">
    <text evidence="3">Belongs to the FIP1 family.</text>
</comment>
<feature type="compositionally biased region" description="Acidic residues" evidence="8">
    <location>
        <begin position="526"/>
        <end position="535"/>
    </location>
</feature>
<protein>
    <recommendedName>
        <fullName evidence="9">Pre-mRNA polyadenylation factor Fip1 domain-containing protein</fullName>
    </recommendedName>
</protein>
<keyword evidence="4" id="KW-0507">mRNA processing</keyword>
<comment type="similarity">
    <text evidence="2">Belongs to the PRP38 family.</text>
</comment>
<accession>A0ABQ5SAD3</accession>
<evidence type="ECO:0000259" key="9">
    <source>
        <dbReference type="Pfam" id="PF05182"/>
    </source>
</evidence>
<feature type="region of interest" description="Disordered" evidence="8">
    <location>
        <begin position="673"/>
        <end position="693"/>
    </location>
</feature>
<feature type="compositionally biased region" description="Low complexity" evidence="8">
    <location>
        <begin position="239"/>
        <end position="248"/>
    </location>
</feature>
<feature type="compositionally biased region" description="Basic and acidic residues" evidence="8">
    <location>
        <begin position="596"/>
        <end position="609"/>
    </location>
</feature>
<feature type="domain" description="Pre-mRNA polyadenylation factor Fip1" evidence="9">
    <location>
        <begin position="347"/>
        <end position="390"/>
    </location>
</feature>
<comment type="caution">
    <text evidence="10">The sequence shown here is derived from an EMBL/GenBank/DDBJ whole genome shotgun (WGS) entry which is preliminary data.</text>
</comment>
<reference evidence="10 11" key="1">
    <citation type="journal article" date="2023" name="IScience">
        <title>Expanded male sex-determining region conserved during the evolution of homothallism in the green alga Volvox.</title>
        <authorList>
            <person name="Yamamoto K."/>
            <person name="Matsuzaki R."/>
            <person name="Mahakham W."/>
            <person name="Heman W."/>
            <person name="Sekimoto H."/>
            <person name="Kawachi M."/>
            <person name="Minakuchi Y."/>
            <person name="Toyoda A."/>
            <person name="Nozaki H."/>
        </authorList>
    </citation>
    <scope>NUCLEOTIDE SEQUENCE [LARGE SCALE GENOMIC DNA]</scope>
    <source>
        <strain evidence="10 11">NIES-4468</strain>
    </source>
</reference>
<evidence type="ECO:0000256" key="3">
    <source>
        <dbReference type="ARBA" id="ARBA00007459"/>
    </source>
</evidence>
<proteinExistence type="inferred from homology"/>
<evidence type="ECO:0000313" key="11">
    <source>
        <dbReference type="Proteomes" id="UP001165090"/>
    </source>
</evidence>
<feature type="compositionally biased region" description="Pro residues" evidence="8">
    <location>
        <begin position="140"/>
        <end position="154"/>
    </location>
</feature>
<keyword evidence="5" id="KW-0747">Spliceosome</keyword>
<feature type="compositionally biased region" description="Low complexity" evidence="8">
    <location>
        <begin position="620"/>
        <end position="635"/>
    </location>
</feature>
<feature type="region of interest" description="Disordered" evidence="8">
    <location>
        <begin position="952"/>
        <end position="1000"/>
    </location>
</feature>
<evidence type="ECO:0000256" key="1">
    <source>
        <dbReference type="ARBA" id="ARBA00004123"/>
    </source>
</evidence>
<sequence length="1274" mass="130684">MVLGLSIMADDDEFGALFGAPGVPVPQPLSLPLPKPANGPLIKGEKDAEEDAEVYMQLFGSAPAVQLLSRFAGVKPVMPLAVLPQVPPGPRPSLAPSSTTGVRHSGSVAPPPSPGAAGSGRGALVIRLEGGGTESGVTAVPPPPPLAPSAPQPPEAKEAEDADFDVVDLEVDTVVLAQQQGATGGTTAAGPAAAAAAGTVRPGSAGSGSHGPGAVPALPGPNGPAEAAGSKPRPPGAPQPGAAPGQPGATPPGPRPPSAAPPPAAPGSAPLPGPRPQFGPGPPGGRPFLPRQPQPVYGLNFRYNIDEAAWPTEARLDQAIKLPKQTRVTPEEYRAFLSLGHGEIYELDLDRVLPHEASWRNPSANPGDYFNYDMNETSWRQYCARVRTYRDTFTLRNKITVMDPAAMAAAAAAAASGGRGSGVSAAVVADVIDPMLPAEVIAALRNMARNRKAQRWEEEAAPQPEVGPEGGAGGEDSDSDALGSGWDGNEGGYGLLAPLKGGREPYRRRAVPRLDADVIITLVEVDDGEANEDQEGSAAPAGSDPSPPSGAATEAREPAGKGGESGGTEATIDVGGGGGDGGGGDGGGGDGGGDVTEAREGARVVKEEPDIGGQGEVERSAATATATATASSATARVGESGQEQLQQRLRNHPPVNSDYDTVPLHPMELAAQQMPGPPHKRARTPPAGDGPRAGQTVRWTDGGLGAGPQVWEAEESGGMVGRWEWEQKDWDRERGRRDRRPGHPLELMPPPPHGQQPTPMPRVGGPLAGPQLGLTPVMAMGMMGDLGFDGGDFYLDGGGGDVDGEQDSDGGADGGGAMLERKQSSDVGGQEDSGAAAVGGSAAANVAVHEYGMVGGGGLAAALPDVIKPEALVPPMLMPPIGPSISPEVLDDAGGAASPWRHLDGTDTGEPPQVSSLGMPQDTEPYVERKTWSASDEAAAFGDFGGGGDYYMDDGYSNEDEDAAEAHRQVQDQSHAAAAAAGGDQSSLLDGAGHSDHNEASHISSAAEYDDDAGKETVAQAGLGRKAAAVKLEGGGSRGGGLDDEYGDVGPPGGGGDVFFSDSNPGVAAAAAAAGGGGFSVMDLLNPLAAMGGMGAMGALGPMGHMAALGAMHSLGMPSLLPGGMPPLVPGGMPLGMGMAPSAAAMEAAAAPIEARPPSAPISGAHRTSREGGGRTERVSVGRRSRSRSRSRRSCSRSRDRSSRRERVRSRSRERDRREKDRGSPGRDRDRDRDRDRERDRERDRGSAKDRRRSRSRERERDRRDRDRDRRDRR</sequence>
<feature type="region of interest" description="Disordered" evidence="8">
    <location>
        <begin position="1156"/>
        <end position="1274"/>
    </location>
</feature>
<feature type="region of interest" description="Disordered" evidence="8">
    <location>
        <begin position="797"/>
        <end position="836"/>
    </location>
</feature>